<proteinExistence type="predicted"/>
<sequence>MTLSAMVRCPITLKKLNLDSRTCSSLTDIILEHGDEQNHSSNVKADMTDWFMHQKYKEFKELSIFAEALAKKQTKDPIKLITSECWGAVYRKGEETVKHSHWGNLWSWCYYLEVPPDSPPFRLNDIGEGETASFDIHPKNDDILMFPSWVSHSVPKSQSNSERIIVAGNILYDPSPPKDVDYDAIMQTMVEKYI</sequence>
<protein>
    <recommendedName>
        <fullName evidence="2">Prolyl 4-hydroxylase alpha subunit Fe(2+) 2OG dioxygenase domain-containing protein</fullName>
    </recommendedName>
</protein>
<dbReference type="InterPro" id="IPR012668">
    <property type="entry name" value="CHP02466"/>
</dbReference>
<dbReference type="Pfam" id="PF13759">
    <property type="entry name" value="2OG-FeII_Oxy_5"/>
    <property type="match status" value="1"/>
</dbReference>
<name>A0A382VG83_9ZZZZ</name>
<organism evidence="1">
    <name type="scientific">marine metagenome</name>
    <dbReference type="NCBI Taxonomy" id="408172"/>
    <lineage>
        <taxon>unclassified sequences</taxon>
        <taxon>metagenomes</taxon>
        <taxon>ecological metagenomes</taxon>
    </lineage>
</organism>
<dbReference type="EMBL" id="UINC01151353">
    <property type="protein sequence ID" value="SVD44908.1"/>
    <property type="molecule type" value="Genomic_DNA"/>
</dbReference>
<dbReference type="AlphaFoldDB" id="A0A382VG83"/>
<dbReference type="Gene3D" id="2.60.120.620">
    <property type="entry name" value="q2cbj1_9rhob like domain"/>
    <property type="match status" value="1"/>
</dbReference>
<evidence type="ECO:0008006" key="2">
    <source>
        <dbReference type="Google" id="ProtNLM"/>
    </source>
</evidence>
<evidence type="ECO:0000313" key="1">
    <source>
        <dbReference type="EMBL" id="SVD44908.1"/>
    </source>
</evidence>
<gene>
    <name evidence="1" type="ORF">METZ01_LOCUS397762</name>
</gene>
<reference evidence="1" key="1">
    <citation type="submission" date="2018-05" db="EMBL/GenBank/DDBJ databases">
        <authorList>
            <person name="Lanie J.A."/>
            <person name="Ng W.-L."/>
            <person name="Kazmierczak K.M."/>
            <person name="Andrzejewski T.M."/>
            <person name="Davidsen T.M."/>
            <person name="Wayne K.J."/>
            <person name="Tettelin H."/>
            <person name="Glass J.I."/>
            <person name="Rusch D."/>
            <person name="Podicherti R."/>
            <person name="Tsui H.-C.T."/>
            <person name="Winkler M.E."/>
        </authorList>
    </citation>
    <scope>NUCLEOTIDE SEQUENCE</scope>
</reference>
<accession>A0A382VG83</accession>